<organism evidence="2 3">
    <name type="scientific">Galendromus occidentalis</name>
    <name type="common">western predatory mite</name>
    <dbReference type="NCBI Taxonomy" id="34638"/>
    <lineage>
        <taxon>Eukaryota</taxon>
        <taxon>Metazoa</taxon>
        <taxon>Ecdysozoa</taxon>
        <taxon>Arthropoda</taxon>
        <taxon>Chelicerata</taxon>
        <taxon>Arachnida</taxon>
        <taxon>Acari</taxon>
        <taxon>Parasitiformes</taxon>
        <taxon>Mesostigmata</taxon>
        <taxon>Gamasina</taxon>
        <taxon>Phytoseioidea</taxon>
        <taxon>Phytoseiidae</taxon>
        <taxon>Typhlodrominae</taxon>
        <taxon>Galendromus</taxon>
    </lineage>
</organism>
<evidence type="ECO:0000313" key="3">
    <source>
        <dbReference type="RefSeq" id="XP_003737396.1"/>
    </source>
</evidence>
<keyword evidence="2" id="KW-1185">Reference proteome</keyword>
<feature type="chain" id="PRO_5042540691" evidence="1">
    <location>
        <begin position="24"/>
        <end position="209"/>
    </location>
</feature>
<dbReference type="GeneID" id="100906675"/>
<feature type="signal peptide" evidence="1">
    <location>
        <begin position="1"/>
        <end position="23"/>
    </location>
</feature>
<evidence type="ECO:0000313" key="2">
    <source>
        <dbReference type="Proteomes" id="UP000694867"/>
    </source>
</evidence>
<name>A0AAJ6QMA8_9ACAR</name>
<sequence>MSLVDSIVLVCLVDLAILCGADSIGTPIDHKGTALDLFRTLPDRYASVWGETFKCKDFTKDQVFELHGLPTALNLRGEVVCGKNSAVECSVPVRVAWLRMHTIISSIEDEAFFEPFEITLSIINGEVVGTGNITAKLSIEKSSLHLFDKLQLKQMVECARVGLEHLIVCLMWGECRTGVVPRSLGSSGRGDALITEFGKDVRSQHYSAA</sequence>
<proteinExistence type="predicted"/>
<protein>
    <submittedName>
        <fullName evidence="3">Uncharacterized protein LOC100906675</fullName>
    </submittedName>
</protein>
<evidence type="ECO:0000256" key="1">
    <source>
        <dbReference type="SAM" id="SignalP"/>
    </source>
</evidence>
<dbReference type="Proteomes" id="UP000694867">
    <property type="component" value="Unplaced"/>
</dbReference>
<dbReference type="RefSeq" id="XP_003737396.1">
    <property type="nucleotide sequence ID" value="XM_003737348.2"/>
</dbReference>
<reference evidence="3" key="1">
    <citation type="submission" date="2025-08" db="UniProtKB">
        <authorList>
            <consortium name="RefSeq"/>
        </authorList>
    </citation>
    <scope>IDENTIFICATION</scope>
</reference>
<gene>
    <name evidence="3" type="primary">LOC100906675</name>
</gene>
<dbReference type="KEGG" id="goe:100906675"/>
<keyword evidence="1" id="KW-0732">Signal</keyword>
<dbReference type="AlphaFoldDB" id="A0AAJ6QMA8"/>
<accession>A0AAJ6QMA8</accession>